<dbReference type="GO" id="GO:0005737">
    <property type="term" value="C:cytoplasm"/>
    <property type="evidence" value="ECO:0007669"/>
    <property type="project" value="UniProtKB-SubCell"/>
</dbReference>
<protein>
    <recommendedName>
        <fullName evidence="10">L-threonylcarbamoyladenylate synthase</fullName>
        <ecNumber evidence="3">2.7.7.87</ecNumber>
    </recommendedName>
    <alternativeName>
        <fullName evidence="10">L-threonylcarbamoyladenylate synthase</fullName>
    </alternativeName>
</protein>
<keyword evidence="4" id="KW-0963">Cytoplasm</keyword>
<feature type="domain" description="YrdC-like" evidence="12">
    <location>
        <begin position="17"/>
        <end position="206"/>
    </location>
</feature>
<comment type="similarity">
    <text evidence="2">Belongs to the SUA5 family.</text>
</comment>
<evidence type="ECO:0000256" key="6">
    <source>
        <dbReference type="ARBA" id="ARBA00022694"/>
    </source>
</evidence>
<comment type="catalytic activity">
    <reaction evidence="11">
        <text>L-threonine + hydrogencarbonate + ATP = L-threonylcarbamoyladenylate + diphosphate + H2O</text>
        <dbReference type="Rhea" id="RHEA:36407"/>
        <dbReference type="ChEBI" id="CHEBI:15377"/>
        <dbReference type="ChEBI" id="CHEBI:17544"/>
        <dbReference type="ChEBI" id="CHEBI:30616"/>
        <dbReference type="ChEBI" id="CHEBI:33019"/>
        <dbReference type="ChEBI" id="CHEBI:57926"/>
        <dbReference type="ChEBI" id="CHEBI:73682"/>
        <dbReference type="EC" id="2.7.7.87"/>
    </reaction>
</comment>
<dbReference type="GO" id="GO:0061710">
    <property type="term" value="F:L-threonylcarbamoyladenylate synthase"/>
    <property type="evidence" value="ECO:0007669"/>
    <property type="project" value="UniProtKB-EC"/>
</dbReference>
<evidence type="ECO:0000256" key="9">
    <source>
        <dbReference type="ARBA" id="ARBA00022840"/>
    </source>
</evidence>
<dbReference type="RefSeq" id="WP_190256170.1">
    <property type="nucleotide sequence ID" value="NZ_BMPI01000067.1"/>
</dbReference>
<dbReference type="InterPro" id="IPR017945">
    <property type="entry name" value="DHBP_synth_RibB-like_a/b_dom"/>
</dbReference>
<dbReference type="InterPro" id="IPR006070">
    <property type="entry name" value="Sua5-like_dom"/>
</dbReference>
<proteinExistence type="inferred from homology"/>
<dbReference type="NCBIfam" id="TIGR00057">
    <property type="entry name" value="L-threonylcarbamoyladenylate synthase"/>
    <property type="match status" value="1"/>
</dbReference>
<dbReference type="GO" id="GO:0005524">
    <property type="term" value="F:ATP binding"/>
    <property type="evidence" value="ECO:0007669"/>
    <property type="project" value="UniProtKB-KW"/>
</dbReference>
<keyword evidence="7" id="KW-0548">Nucleotidyltransferase</keyword>
<evidence type="ECO:0000256" key="4">
    <source>
        <dbReference type="ARBA" id="ARBA00022490"/>
    </source>
</evidence>
<dbReference type="GO" id="GO:0003725">
    <property type="term" value="F:double-stranded RNA binding"/>
    <property type="evidence" value="ECO:0007669"/>
    <property type="project" value="InterPro"/>
</dbReference>
<keyword evidence="8" id="KW-0547">Nucleotide-binding</keyword>
<dbReference type="PANTHER" id="PTHR17490">
    <property type="entry name" value="SUA5"/>
    <property type="match status" value="1"/>
</dbReference>
<dbReference type="Pfam" id="PF01300">
    <property type="entry name" value="Sua5_yciO_yrdC"/>
    <property type="match status" value="1"/>
</dbReference>
<dbReference type="InterPro" id="IPR050156">
    <property type="entry name" value="TC-AMP_synthase_SUA5"/>
</dbReference>
<accession>A0A917X4R5</accession>
<evidence type="ECO:0000256" key="1">
    <source>
        <dbReference type="ARBA" id="ARBA00004496"/>
    </source>
</evidence>
<dbReference type="GO" id="GO:0000049">
    <property type="term" value="F:tRNA binding"/>
    <property type="evidence" value="ECO:0007669"/>
    <property type="project" value="TreeGrafter"/>
</dbReference>
<gene>
    <name evidence="13" type="ORF">GCM10007977_089610</name>
</gene>
<evidence type="ECO:0000256" key="2">
    <source>
        <dbReference type="ARBA" id="ARBA00007663"/>
    </source>
</evidence>
<dbReference type="Gene3D" id="3.90.870.10">
    <property type="entry name" value="DHBP synthase"/>
    <property type="match status" value="1"/>
</dbReference>
<evidence type="ECO:0000256" key="10">
    <source>
        <dbReference type="ARBA" id="ARBA00029774"/>
    </source>
</evidence>
<dbReference type="Proteomes" id="UP000642070">
    <property type="component" value="Unassembled WGS sequence"/>
</dbReference>
<evidence type="ECO:0000256" key="11">
    <source>
        <dbReference type="ARBA" id="ARBA00048366"/>
    </source>
</evidence>
<keyword evidence="9" id="KW-0067">ATP-binding</keyword>
<keyword evidence="5" id="KW-0808">Transferase</keyword>
<evidence type="ECO:0000256" key="5">
    <source>
        <dbReference type="ARBA" id="ARBA00022679"/>
    </source>
</evidence>
<evidence type="ECO:0000256" key="8">
    <source>
        <dbReference type="ARBA" id="ARBA00022741"/>
    </source>
</evidence>
<sequence length="217" mass="23317">MTRFEALTHSPAKLLSFGAAARVADHLRRGGLAVLPTETGYMIAADATNEPAVEKVFHAKERSLANPMHVAFGSLRMVHDFARLDEVAERLVRAFTPGPLTVVVPQSGRLPDRLVTLNGTVGVRVPDHPATLQVVDLLGRPVTATSLNRSGEESRPLDHDFLPELDWSGEEVVPVLEDVTSITQPLASTLVLVEAGAFRILRQGPVTLAQIEAAAQG</sequence>
<reference evidence="13" key="2">
    <citation type="submission" date="2020-09" db="EMBL/GenBank/DDBJ databases">
        <authorList>
            <person name="Sun Q."/>
            <person name="Ohkuma M."/>
        </authorList>
    </citation>
    <scope>NUCLEOTIDE SEQUENCE</scope>
    <source>
        <strain evidence="13">JCM 19831</strain>
    </source>
</reference>
<comment type="subcellular location">
    <subcellularLocation>
        <location evidence="1">Cytoplasm</location>
    </subcellularLocation>
</comment>
<dbReference type="GO" id="GO:0008033">
    <property type="term" value="P:tRNA processing"/>
    <property type="evidence" value="ECO:0007669"/>
    <property type="project" value="UniProtKB-KW"/>
</dbReference>
<keyword evidence="14" id="KW-1185">Reference proteome</keyword>
<reference evidence="13" key="1">
    <citation type="journal article" date="2014" name="Int. J. Syst. Evol. Microbiol.">
        <title>Complete genome sequence of Corynebacterium casei LMG S-19264T (=DSM 44701T), isolated from a smear-ripened cheese.</title>
        <authorList>
            <consortium name="US DOE Joint Genome Institute (JGI-PGF)"/>
            <person name="Walter F."/>
            <person name="Albersmeier A."/>
            <person name="Kalinowski J."/>
            <person name="Ruckert C."/>
        </authorList>
    </citation>
    <scope>NUCLEOTIDE SEQUENCE</scope>
    <source>
        <strain evidence="13">JCM 19831</strain>
    </source>
</reference>
<evidence type="ECO:0000313" key="13">
    <source>
        <dbReference type="EMBL" id="GGM74142.1"/>
    </source>
</evidence>
<evidence type="ECO:0000256" key="3">
    <source>
        <dbReference type="ARBA" id="ARBA00012584"/>
    </source>
</evidence>
<dbReference type="EMBL" id="BMPI01000067">
    <property type="protein sequence ID" value="GGM74142.1"/>
    <property type="molecule type" value="Genomic_DNA"/>
</dbReference>
<name>A0A917X4R5_9ACTN</name>
<evidence type="ECO:0000313" key="14">
    <source>
        <dbReference type="Proteomes" id="UP000642070"/>
    </source>
</evidence>
<comment type="caution">
    <text evidence="13">The sequence shown here is derived from an EMBL/GenBank/DDBJ whole genome shotgun (WGS) entry which is preliminary data.</text>
</comment>
<keyword evidence="6" id="KW-0819">tRNA processing</keyword>
<dbReference type="EC" id="2.7.7.87" evidence="3"/>
<dbReference type="AlphaFoldDB" id="A0A917X4R5"/>
<evidence type="ECO:0000259" key="12">
    <source>
        <dbReference type="PROSITE" id="PS51163"/>
    </source>
</evidence>
<dbReference type="PROSITE" id="PS51163">
    <property type="entry name" value="YRDC"/>
    <property type="match status" value="1"/>
</dbReference>
<dbReference type="SUPFAM" id="SSF55821">
    <property type="entry name" value="YrdC/RibB"/>
    <property type="match status" value="1"/>
</dbReference>
<dbReference type="GO" id="GO:0006450">
    <property type="term" value="P:regulation of translational fidelity"/>
    <property type="evidence" value="ECO:0007669"/>
    <property type="project" value="TreeGrafter"/>
</dbReference>
<evidence type="ECO:0000256" key="7">
    <source>
        <dbReference type="ARBA" id="ARBA00022695"/>
    </source>
</evidence>
<organism evidence="13 14">
    <name type="scientific">Dactylosporangium sucinum</name>
    <dbReference type="NCBI Taxonomy" id="1424081"/>
    <lineage>
        <taxon>Bacteria</taxon>
        <taxon>Bacillati</taxon>
        <taxon>Actinomycetota</taxon>
        <taxon>Actinomycetes</taxon>
        <taxon>Micromonosporales</taxon>
        <taxon>Micromonosporaceae</taxon>
        <taxon>Dactylosporangium</taxon>
    </lineage>
</organism>
<dbReference type="PANTHER" id="PTHR17490:SF16">
    <property type="entry name" value="THREONYLCARBAMOYL-AMP SYNTHASE"/>
    <property type="match status" value="1"/>
</dbReference>